<gene>
    <name evidence="10" type="ORF">HYALB_00001953</name>
</gene>
<dbReference type="GO" id="GO:0008380">
    <property type="term" value="P:RNA splicing"/>
    <property type="evidence" value="ECO:0007669"/>
    <property type="project" value="UniProtKB-KW"/>
</dbReference>
<evidence type="ECO:0000313" key="10">
    <source>
        <dbReference type="EMBL" id="CAG8971842.1"/>
    </source>
</evidence>
<evidence type="ECO:0000256" key="7">
    <source>
        <dbReference type="ARBA" id="ARBA00023242"/>
    </source>
</evidence>
<feature type="region of interest" description="Disordered" evidence="8">
    <location>
        <begin position="284"/>
        <end position="344"/>
    </location>
</feature>
<dbReference type="AlphaFoldDB" id="A0A9N9LFW3"/>
<dbReference type="EMBL" id="CAJVRM010000028">
    <property type="protein sequence ID" value="CAG8971842.1"/>
    <property type="molecule type" value="Genomic_DNA"/>
</dbReference>
<evidence type="ECO:0000256" key="4">
    <source>
        <dbReference type="ARBA" id="ARBA00023015"/>
    </source>
</evidence>
<evidence type="ECO:0000256" key="3">
    <source>
        <dbReference type="ARBA" id="ARBA00022664"/>
    </source>
</evidence>
<name>A0A9N9LFW3_9HELO</name>
<feature type="domain" description="Pinin/SDK/MemA protein" evidence="9">
    <location>
        <begin position="135"/>
        <end position="250"/>
    </location>
</feature>
<sequence length="344" mass="39090">MWTRPNRETNSPPTEPPNTSYNTHHVCPVFLGASISYEVRGGCMMPESMGPIASAVVLPDLEPQSVPEPDQAASQSPSIKRRQSTDDGQPSKRPRISQELNATSPTQISPKPKLEEPVEKKLSDPAQDRRKSRVQEEKKRGQRLFGGLLSTLSQSTSNGQQKRRQEIEKRQQERAKQQKAEDETRRARKRESILATRKVEQIKYDEASMKTRHSNMLAMAHSLCTTTEPKLYYKPWELLPQEEERIKAQVAEAENNIRREEEDFYARHPELSRRRSSIIDKANITSTETVGEPQHEPPSVSKAIDTTNDNPAKNTEAQVISQKQSSDDHNSEVVVENEEDTVIY</sequence>
<dbReference type="GO" id="GO:0071013">
    <property type="term" value="C:catalytic step 2 spliceosome"/>
    <property type="evidence" value="ECO:0007669"/>
    <property type="project" value="TreeGrafter"/>
</dbReference>
<evidence type="ECO:0000259" key="9">
    <source>
        <dbReference type="Pfam" id="PF04696"/>
    </source>
</evidence>
<protein>
    <recommendedName>
        <fullName evidence="9">Pinin/SDK/MemA protein domain-containing protein</fullName>
    </recommendedName>
</protein>
<dbReference type="InterPro" id="IPR039853">
    <property type="entry name" value="Pinin"/>
</dbReference>
<comment type="similarity">
    <text evidence="2">Belongs to the pinin family.</text>
</comment>
<feature type="compositionally biased region" description="Polar residues" evidence="8">
    <location>
        <begin position="98"/>
        <end position="109"/>
    </location>
</feature>
<feature type="compositionally biased region" description="Basic and acidic residues" evidence="8">
    <location>
        <begin position="112"/>
        <end position="139"/>
    </location>
</feature>
<evidence type="ECO:0000256" key="1">
    <source>
        <dbReference type="ARBA" id="ARBA00004123"/>
    </source>
</evidence>
<dbReference type="Pfam" id="PF04696">
    <property type="entry name" value="Pinin_SDK_memA"/>
    <property type="match status" value="1"/>
</dbReference>
<evidence type="ECO:0000256" key="6">
    <source>
        <dbReference type="ARBA" id="ARBA00023187"/>
    </source>
</evidence>
<evidence type="ECO:0000313" key="11">
    <source>
        <dbReference type="Proteomes" id="UP000701801"/>
    </source>
</evidence>
<dbReference type="InterPro" id="IPR006786">
    <property type="entry name" value="Pinin_SDK_MemA"/>
</dbReference>
<keyword evidence="3" id="KW-0507">mRNA processing</keyword>
<proteinExistence type="inferred from homology"/>
<evidence type="ECO:0000256" key="8">
    <source>
        <dbReference type="SAM" id="MobiDB-lite"/>
    </source>
</evidence>
<comment type="caution">
    <text evidence="10">The sequence shown here is derived from an EMBL/GenBank/DDBJ whole genome shotgun (WGS) entry which is preliminary data.</text>
</comment>
<keyword evidence="5" id="KW-0804">Transcription</keyword>
<comment type="subcellular location">
    <subcellularLocation>
        <location evidence="1">Nucleus</location>
    </subcellularLocation>
</comment>
<reference evidence="10" key="1">
    <citation type="submission" date="2021-07" db="EMBL/GenBank/DDBJ databases">
        <authorList>
            <person name="Durling M."/>
        </authorList>
    </citation>
    <scope>NUCLEOTIDE SEQUENCE</scope>
</reference>
<feature type="compositionally biased region" description="Acidic residues" evidence="8">
    <location>
        <begin position="335"/>
        <end position="344"/>
    </location>
</feature>
<dbReference type="Proteomes" id="UP000701801">
    <property type="component" value="Unassembled WGS sequence"/>
</dbReference>
<feature type="region of interest" description="Disordered" evidence="8">
    <location>
        <begin position="61"/>
        <end position="190"/>
    </location>
</feature>
<keyword evidence="7" id="KW-0539">Nucleus</keyword>
<dbReference type="GO" id="GO:0006397">
    <property type="term" value="P:mRNA processing"/>
    <property type="evidence" value="ECO:0007669"/>
    <property type="project" value="UniProtKB-KW"/>
</dbReference>
<evidence type="ECO:0000256" key="5">
    <source>
        <dbReference type="ARBA" id="ARBA00023163"/>
    </source>
</evidence>
<feature type="compositionally biased region" description="Low complexity" evidence="8">
    <location>
        <begin position="146"/>
        <end position="160"/>
    </location>
</feature>
<dbReference type="PANTHER" id="PTHR12707:SF0">
    <property type="entry name" value="PININ"/>
    <property type="match status" value="1"/>
</dbReference>
<organism evidence="10 11">
    <name type="scientific">Hymenoscyphus albidus</name>
    <dbReference type="NCBI Taxonomy" id="595503"/>
    <lineage>
        <taxon>Eukaryota</taxon>
        <taxon>Fungi</taxon>
        <taxon>Dikarya</taxon>
        <taxon>Ascomycota</taxon>
        <taxon>Pezizomycotina</taxon>
        <taxon>Leotiomycetes</taxon>
        <taxon>Helotiales</taxon>
        <taxon>Helotiaceae</taxon>
        <taxon>Hymenoscyphus</taxon>
    </lineage>
</organism>
<accession>A0A9N9LFW3</accession>
<keyword evidence="11" id="KW-1185">Reference proteome</keyword>
<feature type="compositionally biased region" description="Low complexity" evidence="8">
    <location>
        <begin position="8"/>
        <end position="23"/>
    </location>
</feature>
<feature type="compositionally biased region" description="Basic and acidic residues" evidence="8">
    <location>
        <begin position="163"/>
        <end position="185"/>
    </location>
</feature>
<keyword evidence="6" id="KW-0508">mRNA splicing</keyword>
<feature type="region of interest" description="Disordered" evidence="8">
    <location>
        <begin position="1"/>
        <end position="23"/>
    </location>
</feature>
<evidence type="ECO:0000256" key="2">
    <source>
        <dbReference type="ARBA" id="ARBA00010386"/>
    </source>
</evidence>
<dbReference type="OrthoDB" id="330772at2759"/>
<feature type="compositionally biased region" description="Polar residues" evidence="8">
    <location>
        <begin position="304"/>
        <end position="324"/>
    </location>
</feature>
<dbReference type="PANTHER" id="PTHR12707">
    <property type="entry name" value="PINN"/>
    <property type="match status" value="1"/>
</dbReference>
<keyword evidence="4" id="KW-0805">Transcription regulation</keyword>